<evidence type="ECO:0000313" key="4">
    <source>
        <dbReference type="Proteomes" id="UP000199032"/>
    </source>
</evidence>
<gene>
    <name evidence="3" type="ORF">COMA1_11308</name>
</gene>
<dbReference type="STRING" id="1742972.COMA1_11308"/>
<dbReference type="Pfam" id="PF13369">
    <property type="entry name" value="Transglut_core2"/>
    <property type="match status" value="1"/>
</dbReference>
<dbReference type="AlphaFoldDB" id="A0A0S4LA98"/>
<dbReference type="Proteomes" id="UP000199032">
    <property type="component" value="Unassembled WGS sequence"/>
</dbReference>
<keyword evidence="4" id="KW-1185">Reference proteome</keyword>
<dbReference type="EMBL" id="CZQA01000001">
    <property type="protein sequence ID" value="CUS33721.1"/>
    <property type="molecule type" value="Genomic_DNA"/>
</dbReference>
<dbReference type="PANTHER" id="PTHR31350:SF21">
    <property type="entry name" value="F-BOX ONLY PROTEIN 21"/>
    <property type="match status" value="1"/>
</dbReference>
<sequence>MITVSVSVGRAVTDSMRDMMIPESQIRALIRLLSDEDDRIVRTISGRLIDIGPSAVPLLQEAEIEQPEMADRIASVLEEIRGSKLEEELTELAALPDEAMSLETGAFLIARYAYPALDVARYHDQLDTMAAEVRARIGQRASGEEAVNALNRYLFTEQGFKGNTKNYYEVENSYLNCVMDRRVGIPISLSVVYLLIGKRLAFPLFGIGMPGHFLVKYESDRYNIFIDCFNGGALLTEKNCARFLTEAGYGFEEKYLEKSQVRAILSRMLKNLLAIYAKADDSVKITRLTKFIEILGGAPREEGL</sequence>
<reference evidence="3 4" key="1">
    <citation type="submission" date="2015-10" db="EMBL/GenBank/DDBJ databases">
        <authorList>
            <person name="Gilbert D.G."/>
        </authorList>
    </citation>
    <scope>NUCLEOTIDE SEQUENCE [LARGE SCALE GENOMIC DNA]</scope>
    <source>
        <strain evidence="3">COMA1</strain>
    </source>
</reference>
<protein>
    <recommendedName>
        <fullName evidence="2">Protein SirB1 N-terminal domain-containing protein</fullName>
    </recommendedName>
</protein>
<evidence type="ECO:0000313" key="3">
    <source>
        <dbReference type="EMBL" id="CUS33721.1"/>
    </source>
</evidence>
<dbReference type="PANTHER" id="PTHR31350">
    <property type="entry name" value="SI:DKEY-261L7.2"/>
    <property type="match status" value="1"/>
</dbReference>
<proteinExistence type="inferred from homology"/>
<name>A0A0S4LA98_9BACT</name>
<organism evidence="3 4">
    <name type="scientific">Candidatus Nitrospira nitrosa</name>
    <dbReference type="NCBI Taxonomy" id="1742972"/>
    <lineage>
        <taxon>Bacteria</taxon>
        <taxon>Pseudomonadati</taxon>
        <taxon>Nitrospirota</taxon>
        <taxon>Nitrospiria</taxon>
        <taxon>Nitrospirales</taxon>
        <taxon>Nitrospiraceae</taxon>
        <taxon>Nitrospira</taxon>
    </lineage>
</organism>
<comment type="similarity">
    <text evidence="1">Belongs to the UPF0162 family.</text>
</comment>
<dbReference type="InterPro" id="IPR032698">
    <property type="entry name" value="SirB1_N"/>
</dbReference>
<evidence type="ECO:0000259" key="2">
    <source>
        <dbReference type="Pfam" id="PF13369"/>
    </source>
</evidence>
<feature type="domain" description="Protein SirB1 N-terminal" evidence="2">
    <location>
        <begin position="121"/>
        <end position="269"/>
    </location>
</feature>
<accession>A0A0S4LA98</accession>
<evidence type="ECO:0000256" key="1">
    <source>
        <dbReference type="ARBA" id="ARBA00007100"/>
    </source>
</evidence>